<comment type="caution">
    <text evidence="2">The sequence shown here is derived from an EMBL/GenBank/DDBJ whole genome shotgun (WGS) entry which is preliminary data.</text>
</comment>
<evidence type="ECO:0000256" key="1">
    <source>
        <dbReference type="SAM" id="Phobius"/>
    </source>
</evidence>
<accession>A0AAX3H1P6</accession>
<evidence type="ECO:0000313" key="3">
    <source>
        <dbReference type="Proteomes" id="UP000346772"/>
    </source>
</evidence>
<keyword evidence="1" id="KW-0812">Transmembrane</keyword>
<reference evidence="2 3" key="1">
    <citation type="submission" date="2019-02" db="EMBL/GenBank/DDBJ databases">
        <authorList>
            <consortium name="Pathogen Informatics"/>
        </authorList>
    </citation>
    <scope>NUCLEOTIDE SEQUENCE [LARGE SCALE GENOMIC DNA]</scope>
    <source>
        <strain evidence="2 3">078GUE027</strain>
    </source>
</reference>
<dbReference type="EMBL" id="CAADAT010000014">
    <property type="protein sequence ID" value="VFD54911.1"/>
    <property type="molecule type" value="Genomic_DNA"/>
</dbReference>
<evidence type="ECO:0000313" key="2">
    <source>
        <dbReference type="EMBL" id="VFD54911.1"/>
    </source>
</evidence>
<proteinExistence type="predicted"/>
<organism evidence="2 3">
    <name type="scientific">Clostridioides difficile</name>
    <name type="common">Peptoclostridium difficile</name>
    <dbReference type="NCBI Taxonomy" id="1496"/>
    <lineage>
        <taxon>Bacteria</taxon>
        <taxon>Bacillati</taxon>
        <taxon>Bacillota</taxon>
        <taxon>Clostridia</taxon>
        <taxon>Peptostreptococcales</taxon>
        <taxon>Peptostreptococcaceae</taxon>
        <taxon>Clostridioides</taxon>
    </lineage>
</organism>
<dbReference type="RefSeq" id="WP_003418161.1">
    <property type="nucleotide sequence ID" value="NZ_BIWF01000090.1"/>
</dbReference>
<gene>
    <name evidence="2" type="primary">cdu2</name>
    <name evidence="2" type="ORF">SAMEA1710456_02408</name>
</gene>
<dbReference type="AlphaFoldDB" id="A0AAX3H1P6"/>
<name>A0AAX3H1P6_CLODI</name>
<dbReference type="Proteomes" id="UP000346772">
    <property type="component" value="Unassembled WGS sequence"/>
</dbReference>
<keyword evidence="1" id="KW-0472">Membrane</keyword>
<feature type="transmembrane region" description="Helical" evidence="1">
    <location>
        <begin position="28"/>
        <end position="48"/>
    </location>
</feature>
<sequence length="66" mass="7057">MMGYIPKAKVQIAIGSVPLAMEMVSGQFILTLAVLSILITVPLGTFGIDTTYKKLLTSVKGDSKQK</sequence>
<protein>
    <submittedName>
        <fullName evidence="2">Na(+)/H(+) antiporter</fullName>
    </submittedName>
</protein>
<keyword evidence="1" id="KW-1133">Transmembrane helix</keyword>